<name>A0A5C3M956_9AGAR</name>
<dbReference type="Proteomes" id="UP000308652">
    <property type="component" value="Unassembled WGS sequence"/>
</dbReference>
<reference evidence="1 2" key="1">
    <citation type="journal article" date="2019" name="Nat. Ecol. Evol.">
        <title>Megaphylogeny resolves global patterns of mushroom evolution.</title>
        <authorList>
            <person name="Varga T."/>
            <person name="Krizsan K."/>
            <person name="Foldi C."/>
            <person name="Dima B."/>
            <person name="Sanchez-Garcia M."/>
            <person name="Sanchez-Ramirez S."/>
            <person name="Szollosi G.J."/>
            <person name="Szarkandi J.G."/>
            <person name="Papp V."/>
            <person name="Albert L."/>
            <person name="Andreopoulos W."/>
            <person name="Angelini C."/>
            <person name="Antonin V."/>
            <person name="Barry K.W."/>
            <person name="Bougher N.L."/>
            <person name="Buchanan P."/>
            <person name="Buyck B."/>
            <person name="Bense V."/>
            <person name="Catcheside P."/>
            <person name="Chovatia M."/>
            <person name="Cooper J."/>
            <person name="Damon W."/>
            <person name="Desjardin D."/>
            <person name="Finy P."/>
            <person name="Geml J."/>
            <person name="Haridas S."/>
            <person name="Hughes K."/>
            <person name="Justo A."/>
            <person name="Karasinski D."/>
            <person name="Kautmanova I."/>
            <person name="Kiss B."/>
            <person name="Kocsube S."/>
            <person name="Kotiranta H."/>
            <person name="LaButti K.M."/>
            <person name="Lechner B.E."/>
            <person name="Liimatainen K."/>
            <person name="Lipzen A."/>
            <person name="Lukacs Z."/>
            <person name="Mihaltcheva S."/>
            <person name="Morgado L.N."/>
            <person name="Niskanen T."/>
            <person name="Noordeloos M.E."/>
            <person name="Ohm R.A."/>
            <person name="Ortiz-Santana B."/>
            <person name="Ovrebo C."/>
            <person name="Racz N."/>
            <person name="Riley R."/>
            <person name="Savchenko A."/>
            <person name="Shiryaev A."/>
            <person name="Soop K."/>
            <person name="Spirin V."/>
            <person name="Szebenyi C."/>
            <person name="Tomsovsky M."/>
            <person name="Tulloss R.E."/>
            <person name="Uehling J."/>
            <person name="Grigoriev I.V."/>
            <person name="Vagvolgyi C."/>
            <person name="Papp T."/>
            <person name="Martin F.M."/>
            <person name="Miettinen O."/>
            <person name="Hibbett D.S."/>
            <person name="Nagy L.G."/>
        </authorList>
    </citation>
    <scope>NUCLEOTIDE SEQUENCE [LARGE SCALE GENOMIC DNA]</scope>
    <source>
        <strain evidence="1 2">CBS 166.37</strain>
    </source>
</reference>
<dbReference type="OrthoDB" id="3251638at2759"/>
<gene>
    <name evidence="1" type="ORF">BDQ12DRAFT_678664</name>
</gene>
<sequence>MSTFPRCINDLIPVILDSDNHWWPRDLLRLARVSTEWLIHVRRRIYTCPTLLSFKACFLLCRTLTESSHLLALINAIDLRPAVIESCADRPLSMKDRSSIRFLLGMEGLHAISLGGRLAVKAERFLASISEPHTVKELCIDGSQLRDVLRCPPSLEWDESIAARFSSLNKLHLRHIELDVIFSSPSCTPPIADLILDNVNIISGYLLSILPVPPTTCCLRISTKSAAECDEHVALILEACSVESLEYEVQEDSTAENCIFDTITVDCPSLRSLHLNGVRIDSNTLLSISLRCMNLEELVVFGRMVHITAGEWVQFMNVGSLSSLKRLGLPEGICCPPFKAWEPAIANTLTEASVSQQLILLP</sequence>
<evidence type="ECO:0008006" key="3">
    <source>
        <dbReference type="Google" id="ProtNLM"/>
    </source>
</evidence>
<keyword evidence="2" id="KW-1185">Reference proteome</keyword>
<accession>A0A5C3M956</accession>
<evidence type="ECO:0000313" key="1">
    <source>
        <dbReference type="EMBL" id="TFK40966.1"/>
    </source>
</evidence>
<dbReference type="EMBL" id="ML213595">
    <property type="protein sequence ID" value="TFK40966.1"/>
    <property type="molecule type" value="Genomic_DNA"/>
</dbReference>
<dbReference type="SUPFAM" id="SSF52047">
    <property type="entry name" value="RNI-like"/>
    <property type="match status" value="1"/>
</dbReference>
<evidence type="ECO:0000313" key="2">
    <source>
        <dbReference type="Proteomes" id="UP000308652"/>
    </source>
</evidence>
<protein>
    <recommendedName>
        <fullName evidence="3">F-box domain-containing protein</fullName>
    </recommendedName>
</protein>
<dbReference type="AlphaFoldDB" id="A0A5C3M956"/>
<dbReference type="InterPro" id="IPR032675">
    <property type="entry name" value="LRR_dom_sf"/>
</dbReference>
<organism evidence="1 2">
    <name type="scientific">Crucibulum laeve</name>
    <dbReference type="NCBI Taxonomy" id="68775"/>
    <lineage>
        <taxon>Eukaryota</taxon>
        <taxon>Fungi</taxon>
        <taxon>Dikarya</taxon>
        <taxon>Basidiomycota</taxon>
        <taxon>Agaricomycotina</taxon>
        <taxon>Agaricomycetes</taxon>
        <taxon>Agaricomycetidae</taxon>
        <taxon>Agaricales</taxon>
        <taxon>Agaricineae</taxon>
        <taxon>Nidulariaceae</taxon>
        <taxon>Crucibulum</taxon>
    </lineage>
</organism>
<dbReference type="Gene3D" id="3.80.10.10">
    <property type="entry name" value="Ribonuclease Inhibitor"/>
    <property type="match status" value="1"/>
</dbReference>
<proteinExistence type="predicted"/>